<dbReference type="AlphaFoldDB" id="S8F4P3"/>
<organism evidence="3 4">
    <name type="scientific">Fomitopsis schrenkii</name>
    <name type="common">Brown rot fungus</name>
    <dbReference type="NCBI Taxonomy" id="2126942"/>
    <lineage>
        <taxon>Eukaryota</taxon>
        <taxon>Fungi</taxon>
        <taxon>Dikarya</taxon>
        <taxon>Basidiomycota</taxon>
        <taxon>Agaricomycotina</taxon>
        <taxon>Agaricomycetes</taxon>
        <taxon>Polyporales</taxon>
        <taxon>Fomitopsis</taxon>
    </lineage>
</organism>
<dbReference type="Proteomes" id="UP000015241">
    <property type="component" value="Unassembled WGS sequence"/>
</dbReference>
<dbReference type="EMBL" id="KE504251">
    <property type="protein sequence ID" value="EPS93924.1"/>
    <property type="molecule type" value="Genomic_DNA"/>
</dbReference>
<keyword evidence="4" id="KW-1185">Reference proteome</keyword>
<evidence type="ECO:0000256" key="1">
    <source>
        <dbReference type="SAM" id="MobiDB-lite"/>
    </source>
</evidence>
<evidence type="ECO:0000313" key="4">
    <source>
        <dbReference type="Proteomes" id="UP000015241"/>
    </source>
</evidence>
<protein>
    <recommendedName>
        <fullName evidence="2">HNH nuclease domain-containing protein</fullName>
    </recommendedName>
</protein>
<dbReference type="OrthoDB" id="2757936at2759"/>
<name>S8F4P3_FOMSC</name>
<dbReference type="Pfam" id="PF13391">
    <property type="entry name" value="HNH_2"/>
    <property type="match status" value="1"/>
</dbReference>
<dbReference type="eggNOG" id="ENOG502S5NF">
    <property type="taxonomic scope" value="Eukaryota"/>
</dbReference>
<feature type="region of interest" description="Disordered" evidence="1">
    <location>
        <begin position="387"/>
        <end position="406"/>
    </location>
</feature>
<evidence type="ECO:0000313" key="3">
    <source>
        <dbReference type="EMBL" id="EPS93924.1"/>
    </source>
</evidence>
<sequence>MTESIRKCHYGGASTSLSQHARTITIKHPGYSPAEDLLCFPAYDNTPALWGYSHLLVLDACRIIANNRDGFVSTTPHRSDRVPADEHTLAAGVYYYFLGDDSDPPYPVNACFDTWSFPDTLPAHWRTSRAAAGTTRRSYGTSESDVSAQVQIAGDTCVISGDSKRHSWEDAQLVPIEQGYWFLGHKMWLHNNKLKRRSVDDSANSICLRPDLRSLLDRHAFVFFPSPSERGAQGRFVAYFIQPEHAYAEGFHRVEARIPESVSLEFLYARFALNVIAGAKVSRDAVRTVKYGPRYEGELRRLSERRLARQRNAVMPPLPRAQPSQERERLGAVRRQLAMEEVFYNRYPHLRQEVTHSDDPDYQSVAWHPEADRMQKLVKMWFDHNPQIRQTSRPGGDVEDAGSPWV</sequence>
<evidence type="ECO:0000259" key="2">
    <source>
        <dbReference type="Pfam" id="PF13391"/>
    </source>
</evidence>
<dbReference type="InterPro" id="IPR003615">
    <property type="entry name" value="HNH_nuc"/>
</dbReference>
<dbReference type="HOGENOM" id="CLU_030288_4_1_1"/>
<dbReference type="InParanoid" id="S8F4P3"/>
<accession>S8F4P3</accession>
<gene>
    <name evidence="3" type="ORF">FOMPIDRAFT_1055532</name>
</gene>
<feature type="domain" description="HNH nuclease" evidence="2">
    <location>
        <begin position="157"/>
        <end position="223"/>
    </location>
</feature>
<reference evidence="3 4" key="1">
    <citation type="journal article" date="2012" name="Science">
        <title>The Paleozoic origin of enzymatic lignin decomposition reconstructed from 31 fungal genomes.</title>
        <authorList>
            <person name="Floudas D."/>
            <person name="Binder M."/>
            <person name="Riley R."/>
            <person name="Barry K."/>
            <person name="Blanchette R.A."/>
            <person name="Henrissat B."/>
            <person name="Martinez A.T."/>
            <person name="Otillar R."/>
            <person name="Spatafora J.W."/>
            <person name="Yadav J.S."/>
            <person name="Aerts A."/>
            <person name="Benoit I."/>
            <person name="Boyd A."/>
            <person name="Carlson A."/>
            <person name="Copeland A."/>
            <person name="Coutinho P.M."/>
            <person name="de Vries R.P."/>
            <person name="Ferreira P."/>
            <person name="Findley K."/>
            <person name="Foster B."/>
            <person name="Gaskell J."/>
            <person name="Glotzer D."/>
            <person name="Gorecki P."/>
            <person name="Heitman J."/>
            <person name="Hesse C."/>
            <person name="Hori C."/>
            <person name="Igarashi K."/>
            <person name="Jurgens J.A."/>
            <person name="Kallen N."/>
            <person name="Kersten P."/>
            <person name="Kohler A."/>
            <person name="Kuees U."/>
            <person name="Kumar T.K.A."/>
            <person name="Kuo A."/>
            <person name="LaButti K."/>
            <person name="Larrondo L.F."/>
            <person name="Lindquist E."/>
            <person name="Ling A."/>
            <person name="Lombard V."/>
            <person name="Lucas S."/>
            <person name="Lundell T."/>
            <person name="Martin R."/>
            <person name="McLaughlin D.J."/>
            <person name="Morgenstern I."/>
            <person name="Morin E."/>
            <person name="Murat C."/>
            <person name="Nagy L.G."/>
            <person name="Nolan M."/>
            <person name="Ohm R.A."/>
            <person name="Patyshakuliyeva A."/>
            <person name="Rokas A."/>
            <person name="Ruiz-Duenas F.J."/>
            <person name="Sabat G."/>
            <person name="Salamov A."/>
            <person name="Samejima M."/>
            <person name="Schmutz J."/>
            <person name="Slot J.C."/>
            <person name="St John F."/>
            <person name="Stenlid J."/>
            <person name="Sun H."/>
            <person name="Sun S."/>
            <person name="Syed K."/>
            <person name="Tsang A."/>
            <person name="Wiebenga A."/>
            <person name="Young D."/>
            <person name="Pisabarro A."/>
            <person name="Eastwood D.C."/>
            <person name="Martin F."/>
            <person name="Cullen D."/>
            <person name="Grigoriev I.V."/>
            <person name="Hibbett D.S."/>
        </authorList>
    </citation>
    <scope>NUCLEOTIDE SEQUENCE</scope>
    <source>
        <strain evidence="4">FP-58527</strain>
    </source>
</reference>
<proteinExistence type="predicted"/>